<protein>
    <submittedName>
        <fullName evidence="2">Uncharacterized protein</fullName>
    </submittedName>
</protein>
<sequence length="319" mass="37417">MKMIKYQLLSCILFLSISGSIAYPMLEINNKISNDFYEICKIVSIERNISLPYSNSNLYVWNDWVQNYFLREKNKDHWDIINYPKYSSHKQLQPLFEKLGLTEEYFPISKYYDYMVIFSGTPWDLIERIQYVNYLWRSGIRATVLIHLGGLRKLHANELAFLNYNKSFPIYEHEMAKIIWNQTIDDTNLRTMLIDLIVGPRAEDCIRNPQSRTAPPGPPDSSRRANTEDTLISFFGTYNNGSSYLFVSNAPYGPYQAETVKKVAKELYIGTKKIEVVSSRIYRDIPTIIYLDTLARRLFTIVQTKNLYRPILLPLYDIM</sequence>
<reference evidence="2" key="1">
    <citation type="submission" date="2018-10" db="EMBL/GenBank/DDBJ databases">
        <title>Hidden diversity of soil giant viruses.</title>
        <authorList>
            <person name="Schulz F."/>
            <person name="Alteio L."/>
            <person name="Goudeau D."/>
            <person name="Ryan E.M."/>
            <person name="Malmstrom R.R."/>
            <person name="Blanchard J."/>
            <person name="Woyke T."/>
        </authorList>
    </citation>
    <scope>NUCLEOTIDE SEQUENCE</scope>
    <source>
        <strain evidence="2">SAV1</strain>
    </source>
</reference>
<accession>A0A3G5ADN2</accession>
<proteinExistence type="predicted"/>
<gene>
    <name evidence="2" type="ORF">Satyrvirus9_3</name>
</gene>
<name>A0A3G5ADN2_9VIRU</name>
<evidence type="ECO:0000256" key="1">
    <source>
        <dbReference type="SAM" id="MobiDB-lite"/>
    </source>
</evidence>
<evidence type="ECO:0000313" key="2">
    <source>
        <dbReference type="EMBL" id="AYV85277.1"/>
    </source>
</evidence>
<feature type="region of interest" description="Disordered" evidence="1">
    <location>
        <begin position="206"/>
        <end position="225"/>
    </location>
</feature>
<organism evidence="2">
    <name type="scientific">Satyrvirus sp</name>
    <dbReference type="NCBI Taxonomy" id="2487771"/>
    <lineage>
        <taxon>Viruses</taxon>
        <taxon>Varidnaviria</taxon>
        <taxon>Bamfordvirae</taxon>
        <taxon>Nucleocytoviricota</taxon>
        <taxon>Megaviricetes</taxon>
        <taxon>Imitervirales</taxon>
        <taxon>Mimiviridae</taxon>
        <taxon>Megamimivirinae</taxon>
    </lineage>
</organism>
<dbReference type="EMBL" id="MK072445">
    <property type="protein sequence ID" value="AYV85277.1"/>
    <property type="molecule type" value="Genomic_DNA"/>
</dbReference>